<reference evidence="1 2" key="1">
    <citation type="journal article" date="2021" name="Appl. Environ. Microbiol.">
        <title>Genetic linkage and physical mapping for an oyster mushroom Pleurotus cornucopiae and QTL analysis for the trait cap color.</title>
        <authorList>
            <person name="Zhang Y."/>
            <person name="Gao W."/>
            <person name="Sonnenberg A."/>
            <person name="Chen Q."/>
            <person name="Zhang J."/>
            <person name="Huang C."/>
        </authorList>
    </citation>
    <scope>NUCLEOTIDE SEQUENCE [LARGE SCALE GENOMIC DNA]</scope>
    <source>
        <strain evidence="1">CCMSSC00406</strain>
    </source>
</reference>
<dbReference type="Proteomes" id="UP000824881">
    <property type="component" value="Unassembled WGS sequence"/>
</dbReference>
<dbReference type="EMBL" id="WQMT02000002">
    <property type="protein sequence ID" value="KAG9226526.1"/>
    <property type="molecule type" value="Genomic_DNA"/>
</dbReference>
<evidence type="ECO:0000313" key="1">
    <source>
        <dbReference type="EMBL" id="KAG9226526.1"/>
    </source>
</evidence>
<name>A0ACB7J8X9_PLECO</name>
<sequence>MPPGNVVDPWLAGRRFGIVVDAGSSGSRLQIYSWKDPRLVQSEKGTGIPNSLPKVDKGTKDGEGWVSRIQPGISSHADDPETVALHLAPLLNHARETIPPSLHQETPLFLLATAGMRLLSPEKQATLLLHTCHFLRHHSDFRIEEQSEAGPCGTSVRIITGEEEGLFGWIAVNYLMDGFTGSSADKTTYGFLDMGGASTQIAFEPSKEHQGDTKNLIDVRLRLLSGQEIHHKVFVTTWLGYGTNQARERYVGKAINDYEAKNDPARGDTIPDPCLPKDLQLIEEPIHQGMSTSHTRKQHKMLGTGSFEQCMKTTSSLLNKQTPCPDTPCLMNGIHVPPIDFSVSKFIGVSEYWYSSEHVFGLGGPYDFVQYERAASKFCSRDWAGIVKEHEHSRAQDRLGGDGEVAQKDGQIVGVGQWGPEVELSRLEMQCFKAAWVANVLHEGIGMPRIVDPGGNGTTHGEEVAAEAEKKGLGRPGFQSAESIGDIAISWTLGKMVLEASKEVPPLATTAKPLVDPIDDIPNIADSPITPIRPPFWRFEALEDRLSQHLPESLRLGSSLLSSSKAGAHDMPTFPTRLFQEGFTVVFNGGGQVDNCFKRPATFSNNRTFQMAVPFPACGSLCIWEQSSSYPNSFPFSAIPKQVAIRPRQPHPNKHWRRNALQSALIHIQSTLTFTQRLGRVSKSLQLESND</sequence>
<evidence type="ECO:0000313" key="2">
    <source>
        <dbReference type="Proteomes" id="UP000824881"/>
    </source>
</evidence>
<organism evidence="1 2">
    <name type="scientific">Pleurotus cornucopiae</name>
    <name type="common">Cornucopia mushroom</name>
    <dbReference type="NCBI Taxonomy" id="5321"/>
    <lineage>
        <taxon>Eukaryota</taxon>
        <taxon>Fungi</taxon>
        <taxon>Dikarya</taxon>
        <taxon>Basidiomycota</taxon>
        <taxon>Agaricomycotina</taxon>
        <taxon>Agaricomycetes</taxon>
        <taxon>Agaricomycetidae</taxon>
        <taxon>Agaricales</taxon>
        <taxon>Pleurotineae</taxon>
        <taxon>Pleurotaceae</taxon>
        <taxon>Pleurotus</taxon>
    </lineage>
</organism>
<gene>
    <name evidence="1" type="ORF">CCMSSC00406_0005807</name>
</gene>
<accession>A0ACB7J8X9</accession>
<proteinExistence type="predicted"/>
<comment type="caution">
    <text evidence="1">The sequence shown here is derived from an EMBL/GenBank/DDBJ whole genome shotgun (WGS) entry which is preliminary data.</text>
</comment>
<protein>
    <submittedName>
        <fullName evidence="1">Uncharacterized protein</fullName>
    </submittedName>
</protein>
<keyword evidence="2" id="KW-1185">Reference proteome</keyword>